<evidence type="ECO:0008006" key="3">
    <source>
        <dbReference type="Google" id="ProtNLM"/>
    </source>
</evidence>
<gene>
    <name evidence="1" type="ORF">PoB_000741200</name>
</gene>
<dbReference type="AlphaFoldDB" id="A0AAV3YEM6"/>
<name>A0AAV3YEM6_9GAST</name>
<sequence length="69" mass="7512">MVQDGGWSASGRLLSTTLFIFLERIMSEPLEDHEGTVSIGGRPLAKLHFADDIDDLAGKGEELAKLAER</sequence>
<evidence type="ECO:0000313" key="2">
    <source>
        <dbReference type="Proteomes" id="UP000735302"/>
    </source>
</evidence>
<protein>
    <recommendedName>
        <fullName evidence="3">Reverse transcriptase domain-containing protein</fullName>
    </recommendedName>
</protein>
<proteinExistence type="predicted"/>
<keyword evidence="2" id="KW-1185">Reference proteome</keyword>
<evidence type="ECO:0000313" key="1">
    <source>
        <dbReference type="EMBL" id="GFN80906.1"/>
    </source>
</evidence>
<comment type="caution">
    <text evidence="1">The sequence shown here is derived from an EMBL/GenBank/DDBJ whole genome shotgun (WGS) entry which is preliminary data.</text>
</comment>
<dbReference type="Proteomes" id="UP000735302">
    <property type="component" value="Unassembled WGS sequence"/>
</dbReference>
<accession>A0AAV3YEM6</accession>
<reference evidence="1 2" key="1">
    <citation type="journal article" date="2021" name="Elife">
        <title>Chloroplast acquisition without the gene transfer in kleptoplastic sea slugs, Plakobranchus ocellatus.</title>
        <authorList>
            <person name="Maeda T."/>
            <person name="Takahashi S."/>
            <person name="Yoshida T."/>
            <person name="Shimamura S."/>
            <person name="Takaki Y."/>
            <person name="Nagai Y."/>
            <person name="Toyoda A."/>
            <person name="Suzuki Y."/>
            <person name="Arimoto A."/>
            <person name="Ishii H."/>
            <person name="Satoh N."/>
            <person name="Nishiyama T."/>
            <person name="Hasebe M."/>
            <person name="Maruyama T."/>
            <person name="Minagawa J."/>
            <person name="Obokata J."/>
            <person name="Shigenobu S."/>
        </authorList>
    </citation>
    <scope>NUCLEOTIDE SEQUENCE [LARGE SCALE GENOMIC DNA]</scope>
</reference>
<organism evidence="1 2">
    <name type="scientific">Plakobranchus ocellatus</name>
    <dbReference type="NCBI Taxonomy" id="259542"/>
    <lineage>
        <taxon>Eukaryota</taxon>
        <taxon>Metazoa</taxon>
        <taxon>Spiralia</taxon>
        <taxon>Lophotrochozoa</taxon>
        <taxon>Mollusca</taxon>
        <taxon>Gastropoda</taxon>
        <taxon>Heterobranchia</taxon>
        <taxon>Euthyneura</taxon>
        <taxon>Panpulmonata</taxon>
        <taxon>Sacoglossa</taxon>
        <taxon>Placobranchoidea</taxon>
        <taxon>Plakobranchidae</taxon>
        <taxon>Plakobranchus</taxon>
    </lineage>
</organism>
<dbReference type="EMBL" id="BLXT01000847">
    <property type="protein sequence ID" value="GFN80906.1"/>
    <property type="molecule type" value="Genomic_DNA"/>
</dbReference>